<evidence type="ECO:0000313" key="1">
    <source>
        <dbReference type="EMBL" id="MBX0306004.1"/>
    </source>
</evidence>
<reference evidence="1" key="1">
    <citation type="submission" date="2021-06" db="EMBL/GenBank/DDBJ databases">
        <title>Halomicroarcula sp. F24A a new haloarchaeum isolated from saline soil.</title>
        <authorList>
            <person name="Duran-Viseras A."/>
            <person name="Sanchez-Porro C."/>
            <person name="Ventosa A."/>
        </authorList>
    </citation>
    <scope>NUCLEOTIDE SEQUENCE</scope>
    <source>
        <strain evidence="1">F24A</strain>
    </source>
</reference>
<protein>
    <submittedName>
        <fullName evidence="1">Uncharacterized protein</fullName>
    </submittedName>
</protein>
<comment type="caution">
    <text evidence="1">The sequence shown here is derived from an EMBL/GenBank/DDBJ whole genome shotgun (WGS) entry which is preliminary data.</text>
</comment>
<proteinExistence type="predicted"/>
<gene>
    <name evidence="1" type="ORF">EGD98_20360</name>
</gene>
<accession>A0A8J7YNH9</accession>
<evidence type="ECO:0000313" key="2">
    <source>
        <dbReference type="Proteomes" id="UP000783863"/>
    </source>
</evidence>
<organism evidence="1 2">
    <name type="scientific">Haloarcula salinisoli</name>
    <dbReference type="NCBI Taxonomy" id="2487746"/>
    <lineage>
        <taxon>Archaea</taxon>
        <taxon>Methanobacteriati</taxon>
        <taxon>Methanobacteriota</taxon>
        <taxon>Stenosarchaea group</taxon>
        <taxon>Halobacteria</taxon>
        <taxon>Halobacteriales</taxon>
        <taxon>Haloarculaceae</taxon>
        <taxon>Haloarcula</taxon>
    </lineage>
</organism>
<keyword evidence="2" id="KW-1185">Reference proteome</keyword>
<dbReference type="Proteomes" id="UP000783863">
    <property type="component" value="Unassembled WGS sequence"/>
</dbReference>
<dbReference type="RefSeq" id="WP_220590200.1">
    <property type="nucleotide sequence ID" value="NZ_RKLQ01000007.1"/>
</dbReference>
<name>A0A8J7YNH9_9EURY</name>
<dbReference type="AlphaFoldDB" id="A0A8J7YNH9"/>
<dbReference type="EMBL" id="RKLQ01000007">
    <property type="protein sequence ID" value="MBX0306004.1"/>
    <property type="molecule type" value="Genomic_DNA"/>
</dbReference>
<sequence length="158" mass="17354">MSNAESRPCEFCGTEAMSNTVLTSEPTIRYLDGPPMASVTDVVLCYDCAQDVTDYLEVRTSDSEETVEGPAPFGEADAQAVLERLQANDQLVLETGRESGYGVRAVDGDWNHAVFRAPGPATVETLARDDVREMIVGAKRLALKQFDPAAWRRFEHDP</sequence>